<evidence type="ECO:0000256" key="2">
    <source>
        <dbReference type="ARBA" id="ARBA00022490"/>
    </source>
</evidence>
<dbReference type="GO" id="GO:0006351">
    <property type="term" value="P:DNA-templated transcription"/>
    <property type="evidence" value="ECO:0007669"/>
    <property type="project" value="UniProtKB-UniRule"/>
</dbReference>
<proteinExistence type="inferred from homology"/>
<dbReference type="GO" id="GO:0000428">
    <property type="term" value="C:DNA-directed RNA polymerase complex"/>
    <property type="evidence" value="ECO:0007669"/>
    <property type="project" value="UniProtKB-KW"/>
</dbReference>
<dbReference type="InterPro" id="IPR009025">
    <property type="entry name" value="RBP11-like_dimer"/>
</dbReference>
<keyword evidence="4" id="KW-0548">Nucleotidyltransferase</keyword>
<keyword evidence="4" id="KW-0808">Transferase</keyword>
<evidence type="ECO:0000256" key="1">
    <source>
        <dbReference type="ARBA" id="ARBA00022478"/>
    </source>
</evidence>
<comment type="subcellular location">
    <subcellularLocation>
        <location evidence="4">Cytoplasm</location>
    </subcellularLocation>
</comment>
<organism evidence="6 7">
    <name type="scientific">Methanomicrobium antiquum</name>
    <dbReference type="NCBI Taxonomy" id="487686"/>
    <lineage>
        <taxon>Archaea</taxon>
        <taxon>Methanobacteriati</taxon>
        <taxon>Methanobacteriota</taxon>
        <taxon>Stenosarchaea group</taxon>
        <taxon>Methanomicrobia</taxon>
        <taxon>Methanomicrobiales</taxon>
        <taxon>Methanomicrobiaceae</taxon>
        <taxon>Methanomicrobium</taxon>
    </lineage>
</organism>
<keyword evidence="7" id="KW-1185">Reference proteome</keyword>
<dbReference type="GO" id="GO:0005737">
    <property type="term" value="C:cytoplasm"/>
    <property type="evidence" value="ECO:0007669"/>
    <property type="project" value="UniProtKB-SubCell"/>
</dbReference>
<dbReference type="Gene3D" id="3.30.1360.10">
    <property type="entry name" value="RNA polymerase, RBP11-like subunit"/>
    <property type="match status" value="1"/>
</dbReference>
<feature type="domain" description="DNA-directed RNA polymerase RBP11-like dimerisation" evidence="5">
    <location>
        <begin position="24"/>
        <end position="94"/>
    </location>
</feature>
<name>A0AAF0FTD4_9EURY</name>
<evidence type="ECO:0000256" key="3">
    <source>
        <dbReference type="ARBA" id="ARBA00023163"/>
    </source>
</evidence>
<dbReference type="EMBL" id="CP091092">
    <property type="protein sequence ID" value="WFN36188.1"/>
    <property type="molecule type" value="Genomic_DNA"/>
</dbReference>
<dbReference type="InterPro" id="IPR036603">
    <property type="entry name" value="RBP11-like"/>
</dbReference>
<dbReference type="Pfam" id="PF13656">
    <property type="entry name" value="RNA_pol_L_2"/>
    <property type="match status" value="1"/>
</dbReference>
<reference evidence="6" key="1">
    <citation type="submission" date="2022-01" db="EMBL/GenBank/DDBJ databases">
        <title>Complete genome of Methanomicrobium antiquum DSM 21220.</title>
        <authorList>
            <person name="Chen S.-C."/>
            <person name="You Y.-T."/>
            <person name="Zhou Y.-Z."/>
            <person name="Lai M.-C."/>
        </authorList>
    </citation>
    <scope>NUCLEOTIDE SEQUENCE</scope>
    <source>
        <strain evidence="6">DSM 21220</strain>
    </source>
</reference>
<comment type="subunit">
    <text evidence="4">Part of the RNA polymerase complex.</text>
</comment>
<keyword evidence="1 4" id="KW-0240">DNA-directed RNA polymerase</keyword>
<protein>
    <recommendedName>
        <fullName evidence="4">DNA-directed RNA polymerase subunit Rpo11</fullName>
        <ecNumber evidence="4">2.7.7.6</ecNumber>
    </recommendedName>
    <alternativeName>
        <fullName evidence="4">DNA-directed RNA polymerase subunit L</fullName>
    </alternativeName>
</protein>
<dbReference type="InterPro" id="IPR022905">
    <property type="entry name" value="Rpo11-like"/>
</dbReference>
<dbReference type="CDD" id="cd06927">
    <property type="entry name" value="RNAP_L"/>
    <property type="match status" value="1"/>
</dbReference>
<comment type="function">
    <text evidence="4">DNA-dependent RNA polymerase (RNAP) catalyzes the transcription of DNA into RNA using the four ribonucleoside triphosphates as substrates.</text>
</comment>
<gene>
    <name evidence="4" type="primary">rpo11</name>
    <name evidence="4" type="synonym">rpoL</name>
    <name evidence="6" type="ORF">L1994_08525</name>
</gene>
<evidence type="ECO:0000259" key="5">
    <source>
        <dbReference type="Pfam" id="PF13656"/>
    </source>
</evidence>
<dbReference type="HAMAP" id="MF_00261">
    <property type="entry name" value="RNApol_arch_Rpo11"/>
    <property type="match status" value="1"/>
</dbReference>
<dbReference type="AlphaFoldDB" id="A0AAF0FTD4"/>
<dbReference type="EC" id="2.7.7.6" evidence="4"/>
<sequence>MTSKSTNVWLSMEIKILELTEDKARIAFLGENHTYMNTLKEEILKNPDVDVAQYYNEYTFTDPVLLVSTKNKKDPIEAIINAAKAVSSDCANLIELVEKA</sequence>
<comment type="similarity">
    <text evidence="4">Belongs to the archaeal Rpo11/eukaryotic RPB11/RPC19 RNA polymerase subunit family.</text>
</comment>
<dbReference type="GeneID" id="79950437"/>
<dbReference type="KEGG" id="manq:L1994_08525"/>
<dbReference type="SUPFAM" id="SSF55257">
    <property type="entry name" value="RBP11-like subunits of RNA polymerase"/>
    <property type="match status" value="1"/>
</dbReference>
<dbReference type="GO" id="GO:0046983">
    <property type="term" value="F:protein dimerization activity"/>
    <property type="evidence" value="ECO:0007669"/>
    <property type="project" value="InterPro"/>
</dbReference>
<dbReference type="Proteomes" id="UP001218895">
    <property type="component" value="Chromosome"/>
</dbReference>
<evidence type="ECO:0000256" key="4">
    <source>
        <dbReference type="HAMAP-Rule" id="MF_00261"/>
    </source>
</evidence>
<keyword evidence="2 4" id="KW-0963">Cytoplasm</keyword>
<evidence type="ECO:0000313" key="7">
    <source>
        <dbReference type="Proteomes" id="UP001218895"/>
    </source>
</evidence>
<dbReference type="RefSeq" id="WP_278099027.1">
    <property type="nucleotide sequence ID" value="NZ_CP091092.1"/>
</dbReference>
<evidence type="ECO:0000313" key="6">
    <source>
        <dbReference type="EMBL" id="WFN36188.1"/>
    </source>
</evidence>
<accession>A0AAF0FTD4</accession>
<comment type="catalytic activity">
    <reaction evidence="4">
        <text>RNA(n) + a ribonucleoside 5'-triphosphate = RNA(n+1) + diphosphate</text>
        <dbReference type="Rhea" id="RHEA:21248"/>
        <dbReference type="Rhea" id="RHEA-COMP:14527"/>
        <dbReference type="Rhea" id="RHEA-COMP:17342"/>
        <dbReference type="ChEBI" id="CHEBI:33019"/>
        <dbReference type="ChEBI" id="CHEBI:61557"/>
        <dbReference type="ChEBI" id="CHEBI:140395"/>
        <dbReference type="EC" id="2.7.7.6"/>
    </reaction>
</comment>
<keyword evidence="3 4" id="KW-0804">Transcription</keyword>
<dbReference type="GO" id="GO:0003899">
    <property type="term" value="F:DNA-directed RNA polymerase activity"/>
    <property type="evidence" value="ECO:0007669"/>
    <property type="project" value="UniProtKB-UniRule"/>
</dbReference>